<dbReference type="SUPFAM" id="SSF46689">
    <property type="entry name" value="Homeodomain-like"/>
    <property type="match status" value="2"/>
</dbReference>
<dbReference type="InterPro" id="IPR018062">
    <property type="entry name" value="HTH_AraC-typ_CS"/>
</dbReference>
<dbReference type="CDD" id="cd17536">
    <property type="entry name" value="REC_YesN-like"/>
    <property type="match status" value="1"/>
</dbReference>
<dbReference type="SMART" id="SM00448">
    <property type="entry name" value="REC"/>
    <property type="match status" value="1"/>
</dbReference>
<dbReference type="SMART" id="SM00342">
    <property type="entry name" value="HTH_ARAC"/>
    <property type="match status" value="1"/>
</dbReference>
<evidence type="ECO:0000256" key="1">
    <source>
        <dbReference type="ARBA" id="ARBA00004496"/>
    </source>
</evidence>
<keyword evidence="4" id="KW-0902">Two-component regulatory system</keyword>
<feature type="domain" description="Response regulatory" evidence="10">
    <location>
        <begin position="2"/>
        <end position="118"/>
    </location>
</feature>
<dbReference type="PANTHER" id="PTHR42713">
    <property type="entry name" value="HISTIDINE KINASE-RELATED"/>
    <property type="match status" value="1"/>
</dbReference>
<dbReference type="PROSITE" id="PS01124">
    <property type="entry name" value="HTH_ARAC_FAMILY_2"/>
    <property type="match status" value="1"/>
</dbReference>
<dbReference type="PANTHER" id="PTHR42713:SF3">
    <property type="entry name" value="TRANSCRIPTIONAL REGULATORY PROTEIN HPTR"/>
    <property type="match status" value="1"/>
</dbReference>
<accession>A0ABQ4N8Q1</accession>
<dbReference type="InterPro" id="IPR020449">
    <property type="entry name" value="Tscrpt_reg_AraC-type_HTH"/>
</dbReference>
<dbReference type="Proteomes" id="UP000680304">
    <property type="component" value="Unassembled WGS sequence"/>
</dbReference>
<evidence type="ECO:0000256" key="4">
    <source>
        <dbReference type="ARBA" id="ARBA00023012"/>
    </source>
</evidence>
<feature type="domain" description="HTH araC/xylS-type" evidence="9">
    <location>
        <begin position="395"/>
        <end position="495"/>
    </location>
</feature>
<evidence type="ECO:0000256" key="6">
    <source>
        <dbReference type="ARBA" id="ARBA00023125"/>
    </source>
</evidence>
<keyword evidence="7" id="KW-0804">Transcription</keyword>
<name>A0ABQ4N8Q1_9BACL</name>
<dbReference type="PROSITE" id="PS00041">
    <property type="entry name" value="HTH_ARAC_FAMILY_1"/>
    <property type="match status" value="1"/>
</dbReference>
<reference evidence="11 12" key="1">
    <citation type="submission" date="2021-04" db="EMBL/GenBank/DDBJ databases">
        <title>Draft genome sequence of Paenibacillus cisolokensis, LC2-13A.</title>
        <authorList>
            <person name="Uke A."/>
            <person name="Chhe C."/>
            <person name="Baramee S."/>
            <person name="Kosugi A."/>
        </authorList>
    </citation>
    <scope>NUCLEOTIDE SEQUENCE [LARGE SCALE GENOMIC DNA]</scope>
    <source>
        <strain evidence="11 12">LC2-13A</strain>
    </source>
</reference>
<evidence type="ECO:0000259" key="10">
    <source>
        <dbReference type="PROSITE" id="PS50110"/>
    </source>
</evidence>
<keyword evidence="3 8" id="KW-0597">Phosphoprotein</keyword>
<dbReference type="InterPro" id="IPR009057">
    <property type="entry name" value="Homeodomain-like_sf"/>
</dbReference>
<evidence type="ECO:0000256" key="7">
    <source>
        <dbReference type="ARBA" id="ARBA00023163"/>
    </source>
</evidence>
<dbReference type="Pfam" id="PF00072">
    <property type="entry name" value="Response_reg"/>
    <property type="match status" value="1"/>
</dbReference>
<keyword evidence="2" id="KW-0963">Cytoplasm</keyword>
<keyword evidence="6" id="KW-0238">DNA-binding</keyword>
<keyword evidence="12" id="KW-1185">Reference proteome</keyword>
<evidence type="ECO:0000256" key="5">
    <source>
        <dbReference type="ARBA" id="ARBA00023015"/>
    </source>
</evidence>
<dbReference type="SUPFAM" id="SSF52172">
    <property type="entry name" value="CheY-like"/>
    <property type="match status" value="1"/>
</dbReference>
<dbReference type="PRINTS" id="PR00032">
    <property type="entry name" value="HTHARAC"/>
</dbReference>
<sequence>MKILVADDEFFARKAIVQMIRDWDRQADVLEAEDGSSALQALETDRPDVLLTDIRMPGMDGIQLAAHIYHRDPQMSVVIISGFDEFPYAQEAIRYKVENYLLKPIDRQELYPLLDQLKARIAAKQEEAKEHALAAGFYGEIDPRHSPLAADIEGRCYRTIVFWLHPGQYEALALLFKEMFKRQRRHHVVMSDRHHPHLLLAWVCGSETGLAYESIRIVCDSLNDQLRRETGKPCLAMGASARFSELGRLAESYKAAKLAALQSFAASTRTVVCSESIRKTFRYDADLIHEWSLAFQRKMAMHQAEEAADMIRSWLKRFSECQYSAYMLQDWFAATVNVMNTLIGRSSHEVEASFIEQRSLFDYCSLQHLEEGLTGWVHAVCELLKQKEAKFDLVENIKKDVEIHYASRITLEELAKHKYFVDPSYLSRLFKRKSGMGFASYLLSVRMEKARQMLESGSGLSVSDVASAVGFNDDSYFIQMYKKYFGETPGKSRNSKPVVSDND</sequence>
<comment type="subcellular location">
    <subcellularLocation>
        <location evidence="1">Cytoplasm</location>
    </subcellularLocation>
</comment>
<dbReference type="Pfam" id="PF12833">
    <property type="entry name" value="HTH_18"/>
    <property type="match status" value="1"/>
</dbReference>
<dbReference type="PROSITE" id="PS50110">
    <property type="entry name" value="RESPONSE_REGULATORY"/>
    <property type="match status" value="1"/>
</dbReference>
<evidence type="ECO:0008006" key="13">
    <source>
        <dbReference type="Google" id="ProtNLM"/>
    </source>
</evidence>
<evidence type="ECO:0000256" key="3">
    <source>
        <dbReference type="ARBA" id="ARBA00022553"/>
    </source>
</evidence>
<evidence type="ECO:0000256" key="8">
    <source>
        <dbReference type="PROSITE-ProRule" id="PRU00169"/>
    </source>
</evidence>
<evidence type="ECO:0000313" key="11">
    <source>
        <dbReference type="EMBL" id="GIQ64622.1"/>
    </source>
</evidence>
<protein>
    <recommendedName>
        <fullName evidence="13">Response regulator</fullName>
    </recommendedName>
</protein>
<feature type="modified residue" description="4-aspartylphosphate" evidence="8">
    <location>
        <position position="53"/>
    </location>
</feature>
<organism evidence="11 12">
    <name type="scientific">Paenibacillus cisolokensis</name>
    <dbReference type="NCBI Taxonomy" id="1658519"/>
    <lineage>
        <taxon>Bacteria</taxon>
        <taxon>Bacillati</taxon>
        <taxon>Bacillota</taxon>
        <taxon>Bacilli</taxon>
        <taxon>Bacillales</taxon>
        <taxon>Paenibacillaceae</taxon>
        <taxon>Paenibacillus</taxon>
    </lineage>
</organism>
<dbReference type="InterPro" id="IPR051552">
    <property type="entry name" value="HptR"/>
</dbReference>
<dbReference type="InterPro" id="IPR011006">
    <property type="entry name" value="CheY-like_superfamily"/>
</dbReference>
<evidence type="ECO:0000313" key="12">
    <source>
        <dbReference type="Proteomes" id="UP000680304"/>
    </source>
</evidence>
<gene>
    <name evidence="11" type="ORF">PACILC2_31900</name>
</gene>
<dbReference type="Gene3D" id="1.10.10.60">
    <property type="entry name" value="Homeodomain-like"/>
    <property type="match status" value="2"/>
</dbReference>
<evidence type="ECO:0000259" key="9">
    <source>
        <dbReference type="PROSITE" id="PS01124"/>
    </source>
</evidence>
<proteinExistence type="predicted"/>
<evidence type="ECO:0000256" key="2">
    <source>
        <dbReference type="ARBA" id="ARBA00022490"/>
    </source>
</evidence>
<dbReference type="EMBL" id="BOVJ01000102">
    <property type="protein sequence ID" value="GIQ64622.1"/>
    <property type="molecule type" value="Genomic_DNA"/>
</dbReference>
<dbReference type="InterPro" id="IPR018060">
    <property type="entry name" value="HTH_AraC"/>
</dbReference>
<keyword evidence="5" id="KW-0805">Transcription regulation</keyword>
<dbReference type="InterPro" id="IPR001789">
    <property type="entry name" value="Sig_transdc_resp-reg_receiver"/>
</dbReference>
<dbReference type="Gene3D" id="3.40.50.2300">
    <property type="match status" value="1"/>
</dbReference>
<comment type="caution">
    <text evidence="11">The sequence shown here is derived from an EMBL/GenBank/DDBJ whole genome shotgun (WGS) entry which is preliminary data.</text>
</comment>